<dbReference type="RefSeq" id="WP_194213795.1">
    <property type="nucleotide sequence ID" value="NZ_CP061205.1"/>
</dbReference>
<accession>A0ABV7D6B7</accession>
<gene>
    <name evidence="1" type="ORF">ACFOKA_11575</name>
</gene>
<sequence>MQKPASTYGMTKVEYQRRLQAFEQAQAYREAAQQPRDGLFTRLFKRSH</sequence>
<keyword evidence="2" id="KW-1185">Reference proteome</keyword>
<organism evidence="1 2">
    <name type="scientific">Kordiimonas pumila</name>
    <dbReference type="NCBI Taxonomy" id="2161677"/>
    <lineage>
        <taxon>Bacteria</taxon>
        <taxon>Pseudomonadati</taxon>
        <taxon>Pseudomonadota</taxon>
        <taxon>Alphaproteobacteria</taxon>
        <taxon>Kordiimonadales</taxon>
        <taxon>Kordiimonadaceae</taxon>
        <taxon>Kordiimonas</taxon>
    </lineage>
</organism>
<evidence type="ECO:0000313" key="1">
    <source>
        <dbReference type="EMBL" id="MFC3052543.1"/>
    </source>
</evidence>
<name>A0ABV7D6B7_9PROT</name>
<dbReference type="EMBL" id="JBHRSL010000010">
    <property type="protein sequence ID" value="MFC3052543.1"/>
    <property type="molecule type" value="Genomic_DNA"/>
</dbReference>
<protein>
    <submittedName>
        <fullName evidence="1">Uncharacterized protein</fullName>
    </submittedName>
</protein>
<reference evidence="2" key="1">
    <citation type="journal article" date="2019" name="Int. J. Syst. Evol. Microbiol.">
        <title>The Global Catalogue of Microorganisms (GCM) 10K type strain sequencing project: providing services to taxonomists for standard genome sequencing and annotation.</title>
        <authorList>
            <consortium name="The Broad Institute Genomics Platform"/>
            <consortium name="The Broad Institute Genome Sequencing Center for Infectious Disease"/>
            <person name="Wu L."/>
            <person name="Ma J."/>
        </authorList>
    </citation>
    <scope>NUCLEOTIDE SEQUENCE [LARGE SCALE GENOMIC DNA]</scope>
    <source>
        <strain evidence="2">KCTC 62164</strain>
    </source>
</reference>
<comment type="caution">
    <text evidence="1">The sequence shown here is derived from an EMBL/GenBank/DDBJ whole genome shotgun (WGS) entry which is preliminary data.</text>
</comment>
<dbReference type="Proteomes" id="UP001595444">
    <property type="component" value="Unassembled WGS sequence"/>
</dbReference>
<proteinExistence type="predicted"/>
<evidence type="ECO:0000313" key="2">
    <source>
        <dbReference type="Proteomes" id="UP001595444"/>
    </source>
</evidence>